<dbReference type="InterPro" id="IPR057670">
    <property type="entry name" value="SH3_retrovirus"/>
</dbReference>
<keyword evidence="1" id="KW-0479">Metal-binding</keyword>
<dbReference type="SUPFAM" id="SSF50630">
    <property type="entry name" value="Acid proteases"/>
    <property type="match status" value="1"/>
</dbReference>
<feature type="region of interest" description="Disordered" evidence="3">
    <location>
        <begin position="510"/>
        <end position="572"/>
    </location>
</feature>
<feature type="region of interest" description="Disordered" evidence="3">
    <location>
        <begin position="134"/>
        <end position="202"/>
    </location>
</feature>
<proteinExistence type="predicted"/>
<evidence type="ECO:0000313" key="6">
    <source>
        <dbReference type="Proteomes" id="UP000290189"/>
    </source>
</evidence>
<feature type="compositionally biased region" description="Basic and acidic residues" evidence="3">
    <location>
        <begin position="192"/>
        <end position="201"/>
    </location>
</feature>
<organism evidence="5 6">
    <name type="scientific">Plasmodiophora brassicae</name>
    <name type="common">Clubroot disease agent</name>
    <dbReference type="NCBI Taxonomy" id="37360"/>
    <lineage>
        <taxon>Eukaryota</taxon>
        <taxon>Sar</taxon>
        <taxon>Rhizaria</taxon>
        <taxon>Endomyxa</taxon>
        <taxon>Phytomyxea</taxon>
        <taxon>Plasmodiophorida</taxon>
        <taxon>Plasmodiophoridae</taxon>
        <taxon>Plasmodiophora</taxon>
    </lineage>
</organism>
<dbReference type="InterPro" id="IPR001584">
    <property type="entry name" value="Integrase_cat-core"/>
</dbReference>
<feature type="region of interest" description="Disordered" evidence="3">
    <location>
        <begin position="591"/>
        <end position="618"/>
    </location>
</feature>
<evidence type="ECO:0000256" key="1">
    <source>
        <dbReference type="ARBA" id="ARBA00022723"/>
    </source>
</evidence>
<dbReference type="Proteomes" id="UP000290189">
    <property type="component" value="Unassembled WGS sequence"/>
</dbReference>
<gene>
    <name evidence="5" type="ORF">PLBR_LOCUS759</name>
</gene>
<dbReference type="InterPro" id="IPR036397">
    <property type="entry name" value="RNaseH_sf"/>
</dbReference>
<evidence type="ECO:0000256" key="2">
    <source>
        <dbReference type="ARBA" id="ARBA00022801"/>
    </source>
</evidence>
<dbReference type="GO" id="GO:0046872">
    <property type="term" value="F:metal ion binding"/>
    <property type="evidence" value="ECO:0007669"/>
    <property type="project" value="UniProtKB-KW"/>
</dbReference>
<accession>A0A3P3Y0G8</accession>
<protein>
    <recommendedName>
        <fullName evidence="4">Integrase catalytic domain-containing protein</fullName>
    </recommendedName>
</protein>
<feature type="domain" description="Integrase catalytic" evidence="4">
    <location>
        <begin position="264"/>
        <end position="442"/>
    </location>
</feature>
<dbReference type="InterPro" id="IPR012337">
    <property type="entry name" value="RNaseH-like_sf"/>
</dbReference>
<reference evidence="5 6" key="1">
    <citation type="submission" date="2018-03" db="EMBL/GenBank/DDBJ databases">
        <authorList>
            <person name="Fogelqvist J."/>
        </authorList>
    </citation>
    <scope>NUCLEOTIDE SEQUENCE [LARGE SCALE GENOMIC DNA]</scope>
</reference>
<keyword evidence="5" id="KW-0496">Mitochondrion</keyword>
<dbReference type="Pfam" id="PF13976">
    <property type="entry name" value="gag_pre-integrs"/>
    <property type="match status" value="1"/>
</dbReference>
<evidence type="ECO:0000313" key="5">
    <source>
        <dbReference type="EMBL" id="SPQ93544.1"/>
    </source>
</evidence>
<feature type="compositionally biased region" description="Basic and acidic residues" evidence="3">
    <location>
        <begin position="156"/>
        <end position="166"/>
    </location>
</feature>
<dbReference type="CDD" id="cd00303">
    <property type="entry name" value="retropepsin_like"/>
    <property type="match status" value="1"/>
</dbReference>
<dbReference type="InterPro" id="IPR039537">
    <property type="entry name" value="Retrotran_Ty1/copia-like"/>
</dbReference>
<dbReference type="InterPro" id="IPR025724">
    <property type="entry name" value="GAG-pre-integrase_dom"/>
</dbReference>
<dbReference type="SUPFAM" id="SSF53098">
    <property type="entry name" value="Ribonuclease H-like"/>
    <property type="match status" value="1"/>
</dbReference>
<dbReference type="Pfam" id="PF07727">
    <property type="entry name" value="RVT_2"/>
    <property type="match status" value="1"/>
</dbReference>
<feature type="compositionally biased region" description="Acidic residues" evidence="3">
    <location>
        <begin position="517"/>
        <end position="528"/>
    </location>
</feature>
<dbReference type="GO" id="GO:0016787">
    <property type="term" value="F:hydrolase activity"/>
    <property type="evidence" value="ECO:0007669"/>
    <property type="project" value="UniProtKB-KW"/>
</dbReference>
<evidence type="ECO:0000256" key="3">
    <source>
        <dbReference type="SAM" id="MobiDB-lite"/>
    </source>
</evidence>
<dbReference type="Pfam" id="PF25597">
    <property type="entry name" value="SH3_retrovirus"/>
    <property type="match status" value="1"/>
</dbReference>
<dbReference type="GO" id="GO:0015074">
    <property type="term" value="P:DNA integration"/>
    <property type="evidence" value="ECO:0007669"/>
    <property type="project" value="InterPro"/>
</dbReference>
<keyword evidence="2" id="KW-0378">Hydrolase</keyword>
<dbReference type="PROSITE" id="PS50994">
    <property type="entry name" value="INTEGRASE"/>
    <property type="match status" value="1"/>
</dbReference>
<dbReference type="PANTHER" id="PTHR42648:SF28">
    <property type="entry name" value="TRANSPOSON-ENCODED PROTEIN WITH RIBONUCLEASE H-LIKE AND RETROVIRUS ZINC FINGER-LIKE DOMAINS"/>
    <property type="match status" value="1"/>
</dbReference>
<dbReference type="EMBL" id="OVEO01000001">
    <property type="protein sequence ID" value="SPQ93544.1"/>
    <property type="molecule type" value="Genomic_DNA"/>
</dbReference>
<feature type="compositionally biased region" description="Low complexity" evidence="3">
    <location>
        <begin position="139"/>
        <end position="154"/>
    </location>
</feature>
<evidence type="ECO:0000259" key="4">
    <source>
        <dbReference type="PROSITE" id="PS50994"/>
    </source>
</evidence>
<dbReference type="Gene3D" id="2.40.70.10">
    <property type="entry name" value="Acid Proteases"/>
    <property type="match status" value="1"/>
</dbReference>
<dbReference type="InterPro" id="IPR021109">
    <property type="entry name" value="Peptidase_aspartic_dom_sf"/>
</dbReference>
<dbReference type="SUPFAM" id="SSF56672">
    <property type="entry name" value="DNA/RNA polymerases"/>
    <property type="match status" value="1"/>
</dbReference>
<dbReference type="InterPro" id="IPR043502">
    <property type="entry name" value="DNA/RNA_pol_sf"/>
</dbReference>
<dbReference type="CDD" id="cd09272">
    <property type="entry name" value="RNase_HI_RT_Ty1"/>
    <property type="match status" value="1"/>
</dbReference>
<feature type="compositionally biased region" description="Acidic residues" evidence="3">
    <location>
        <begin position="603"/>
        <end position="616"/>
    </location>
</feature>
<dbReference type="PANTHER" id="PTHR42648">
    <property type="entry name" value="TRANSPOSASE, PUTATIVE-RELATED"/>
    <property type="match status" value="1"/>
</dbReference>
<dbReference type="Gene3D" id="3.30.420.10">
    <property type="entry name" value="Ribonuclease H-like superfamily/Ribonuclease H"/>
    <property type="match status" value="1"/>
</dbReference>
<feature type="compositionally biased region" description="Polar residues" evidence="3">
    <location>
        <begin position="167"/>
        <end position="177"/>
    </location>
</feature>
<feature type="compositionally biased region" description="Basic and acidic residues" evidence="3">
    <location>
        <begin position="552"/>
        <end position="572"/>
    </location>
</feature>
<dbReference type="GO" id="GO:0003676">
    <property type="term" value="F:nucleic acid binding"/>
    <property type="evidence" value="ECO:0007669"/>
    <property type="project" value="InterPro"/>
</dbReference>
<name>A0A3P3Y0G8_PLABS</name>
<geneLocation type="mitochondrion" evidence="5"/>
<dbReference type="InterPro" id="IPR013103">
    <property type="entry name" value="RVT_2"/>
</dbReference>
<sequence length="1299" mass="145088">MISASTIPPERPDLVLSIDVSLLLDNGRTVQTKALIDSGATNDFIHRDLVHLHNVPLVEKPAPVDLEVIDGRRLPKVSMETVPVSLRIGNHSYSIVLNVIDSPRFPVILGMTWLTKHNPSINWAHRTIEFLRTPDNESSESSTPTSEGTITTLTLHDVDTTPERPESTSVPGASPTEQTPPPANAKRRRKWKPEIHADNDKVPYAVPLPGDWNQAQSLKRWHHRLGHRNLRDVILMANHDLTESMEILAQKVDRFCEGCAIAKAKERPFPSESKEKQWNVLERIDVDECGPLPVASLKGERYFITFTEFATRMKFTFLLHHKNQALTKFKELKTRIENRLEKSIKILFGDNDGVFINNEFKAFLQDNGIEWRSTVEYSSKQNGVSERGHLTLMDSGRAMLVHARLPKQFWGPAILTASHVHNLCPHPRDPSTTPHEMLSRSKPDIRYLRTFGCDAYGYVPSSQRTKLDPRAVKGIFIGYADHQKGYVLYHPSSGLIKVYRSVTFSEDSFGGRSADDALADPEEPESGYDSDYVPSGDEPAVEGAQSAAGPSEDPRPPTERARRLSRKPDRLGDPVHHAWIASLQPTNDDPIHHMWIGSTHQCDDDDDAALNADDPDTPNTYEDAMASPEAEFWTKAMADELKSLKQHKTWEAVERLPVGARPIGCRWVYKRKITKSSQIPPDTTWVLRHDPDGVTSYRYKARLCILGYRQRQGIDYTNTYAPVVRSDILRLVLAMSVQDKEIIAEQMDVMTAFLNAHLTEEIYMDSPKGMKARTRFVKLLRSIYGLKQAPREWFKVIDAFLVNECGFQRAKSASCLYFKRGPTGRLVIVGVYVDDIPIVGHPELVQETKSALSKRFKMSDMGELQSVIGFDVDRQGGSVFLSQERYTKTILDTYGMAESRPVSTPADANLKLSTSLCPQNQADRELAALEGQRINYRAAVGHLMWLLHTRPDIAYAVNEVSRYVQDPGPAHFVALKRVFRYLNGTRNYGLLFEGGGETATPLLVGYSDSDWGGDLDTRRSTSGCVFLLNGCPVSFRSKKQTTVALSSCEAETVASTLAATEGVWLRNVLDELGFPQAQPTPLHVDNQGAIAFANSEINHSKMKHLALKDHFVRELVASNQIKVHYVRSCENLADIFTKPLGKHKFVEFRAALKHSCKRCASATCAHGVPCTACPECRRGFSICPHGRVKTQCRDCGGTSICVHGRQRAGCRDCGGSSICHHGKQKSKCKDCGGSSICVHGRQRHTCRVCNPSAYCQHDRKRAFCKECGGIAICVHVKNKYRCVQCRAARLAAATGGTVQ</sequence>
<dbReference type="Pfam" id="PF08284">
    <property type="entry name" value="RVP_2"/>
    <property type="match status" value="1"/>
</dbReference>